<dbReference type="RefSeq" id="WP_189881317.1">
    <property type="nucleotide sequence ID" value="NZ_BMVN01000001.1"/>
</dbReference>
<accession>A0ABQ3CG85</accession>
<dbReference type="Proteomes" id="UP000653644">
    <property type="component" value="Unassembled WGS sequence"/>
</dbReference>
<name>A0ABQ3CG85_9ACTN</name>
<proteinExistence type="predicted"/>
<protein>
    <submittedName>
        <fullName evidence="1">Uncharacterized protein</fullName>
    </submittedName>
</protein>
<reference evidence="2" key="1">
    <citation type="journal article" date="2019" name="Int. J. Syst. Evol. Microbiol.">
        <title>The Global Catalogue of Microorganisms (GCM) 10K type strain sequencing project: providing services to taxonomists for standard genome sequencing and annotation.</title>
        <authorList>
            <consortium name="The Broad Institute Genomics Platform"/>
            <consortium name="The Broad Institute Genome Sequencing Center for Infectious Disease"/>
            <person name="Wu L."/>
            <person name="Ma J."/>
        </authorList>
    </citation>
    <scope>NUCLEOTIDE SEQUENCE [LARGE SCALE GENOMIC DNA]</scope>
    <source>
        <strain evidence="2">JCM 4733</strain>
    </source>
</reference>
<gene>
    <name evidence="1" type="ORF">GCM10010345_02330</name>
</gene>
<evidence type="ECO:0000313" key="1">
    <source>
        <dbReference type="EMBL" id="GHA02059.1"/>
    </source>
</evidence>
<comment type="caution">
    <text evidence="1">The sequence shown here is derived from an EMBL/GenBank/DDBJ whole genome shotgun (WGS) entry which is preliminary data.</text>
</comment>
<sequence>MARLLMDGDDLVVRLSWGERLRARRREVRLPDAVIKDAWSEPDWWRALRGVPEHGRLRPARPLGEWRHPRGRDFVALRSGYPAVVVDLWPTPSTAHLSRVAVSVPPEEAGELLGNLRRHRVPERPAPASGHT</sequence>
<keyword evidence="2" id="KW-1185">Reference proteome</keyword>
<dbReference type="EMBL" id="BMVN01000001">
    <property type="protein sequence ID" value="GHA02059.1"/>
    <property type="molecule type" value="Genomic_DNA"/>
</dbReference>
<evidence type="ECO:0000313" key="2">
    <source>
        <dbReference type="Proteomes" id="UP000653644"/>
    </source>
</evidence>
<organism evidence="1 2">
    <name type="scientific">Streptomyces canarius</name>
    <dbReference type="NCBI Taxonomy" id="285453"/>
    <lineage>
        <taxon>Bacteria</taxon>
        <taxon>Bacillati</taxon>
        <taxon>Actinomycetota</taxon>
        <taxon>Actinomycetes</taxon>
        <taxon>Kitasatosporales</taxon>
        <taxon>Streptomycetaceae</taxon>
        <taxon>Streptomyces</taxon>
    </lineage>
</organism>